<proteinExistence type="predicted"/>
<evidence type="ECO:0000256" key="1">
    <source>
        <dbReference type="SAM" id="MobiDB-lite"/>
    </source>
</evidence>
<evidence type="ECO:0000313" key="3">
    <source>
        <dbReference type="Proteomes" id="UP001154015"/>
    </source>
</evidence>
<protein>
    <submittedName>
        <fullName evidence="2">Uncharacterized protein</fullName>
    </submittedName>
</protein>
<evidence type="ECO:0000313" key="2">
    <source>
        <dbReference type="EMBL" id="CAH9416683.1"/>
    </source>
</evidence>
<feature type="region of interest" description="Disordered" evidence="1">
    <location>
        <begin position="1"/>
        <end position="101"/>
    </location>
</feature>
<feature type="region of interest" description="Disordered" evidence="1">
    <location>
        <begin position="212"/>
        <end position="232"/>
    </location>
</feature>
<feature type="compositionally biased region" description="Polar residues" evidence="1">
    <location>
        <begin position="39"/>
        <end position="51"/>
    </location>
</feature>
<dbReference type="EMBL" id="CAKXYP010000009">
    <property type="protein sequence ID" value="CAH9416683.1"/>
    <property type="molecule type" value="Genomic_DNA"/>
</dbReference>
<keyword evidence="3" id="KW-1185">Reference proteome</keyword>
<comment type="caution">
    <text evidence="2">The sequence shown here is derived from an EMBL/GenBank/DDBJ whole genome shotgun (WGS) entry which is preliminary data.</text>
</comment>
<reference evidence="2" key="1">
    <citation type="submission" date="2022-03" db="EMBL/GenBank/DDBJ databases">
        <authorList>
            <person name="Leyn A S."/>
        </authorList>
    </citation>
    <scope>NUCLEOTIDE SEQUENCE</scope>
    <source>
        <strain evidence="2">Streptomyces globisporus 4-3</strain>
    </source>
</reference>
<sequence>MPLTQPLALRRRRQRRTRRDQRVNRLEQLRHPIPPTPTLTPNRPSTYQPRTNDAPAAHRQRTGHVNEPPTGHTPEPRRPSHSSTYVNVRSPPRPTPSHRAAEDALVPVVRDTMRLGIITGLQGTLAGLGHSKLVMRTGATGTAAAVLLSLPSRQRHRIVRHRPGRSAQQLLRFRRCLLHATSGCDHLEKIIGRTVEPTTILKHDILANPVALQPARRHSAAKHSPLARNHEE</sequence>
<name>A0ABM9GZD5_STRGL</name>
<gene>
    <name evidence="2" type="ORF">SGL43_03709</name>
</gene>
<dbReference type="Proteomes" id="UP001154015">
    <property type="component" value="Unassembled WGS sequence"/>
</dbReference>
<accession>A0ABM9GZD5</accession>
<feature type="compositionally biased region" description="Basic residues" evidence="1">
    <location>
        <begin position="9"/>
        <end position="19"/>
    </location>
</feature>
<organism evidence="2 3">
    <name type="scientific">Streptomyces globisporus</name>
    <dbReference type="NCBI Taxonomy" id="1908"/>
    <lineage>
        <taxon>Bacteria</taxon>
        <taxon>Bacillati</taxon>
        <taxon>Actinomycetota</taxon>
        <taxon>Actinomycetes</taxon>
        <taxon>Kitasatosporales</taxon>
        <taxon>Streptomycetaceae</taxon>
        <taxon>Streptomyces</taxon>
    </lineage>
</organism>
<feature type="compositionally biased region" description="Basic and acidic residues" evidence="1">
    <location>
        <begin position="20"/>
        <end position="30"/>
    </location>
</feature>